<dbReference type="EMBL" id="CP124545">
    <property type="protein sequence ID" value="WGV51946.1"/>
    <property type="molecule type" value="Genomic_DNA"/>
</dbReference>
<dbReference type="RefSeq" id="WP_020907278.1">
    <property type="nucleotide sequence ID" value="NZ_BHXB01000001.1"/>
</dbReference>
<gene>
    <name evidence="1" type="ORF">BS297_18920</name>
    <name evidence="2" type="ORF">I3517_02615</name>
    <name evidence="3" type="ORF">QIE55_12325</name>
</gene>
<accession>A0A0C3A904</accession>
<evidence type="ECO:0000313" key="3">
    <source>
        <dbReference type="EMBL" id="WGV51946.1"/>
    </source>
</evidence>
<dbReference type="KEGG" id="reb:XU06_11630"/>
<dbReference type="EMBL" id="JAECSB010000017">
    <property type="protein sequence ID" value="MBH5141508.1"/>
    <property type="molecule type" value="Genomic_DNA"/>
</dbReference>
<dbReference type="Proteomes" id="UP000325576">
    <property type="component" value="Unassembled WGS sequence"/>
</dbReference>
<dbReference type="GeneID" id="57487517"/>
<evidence type="ECO:0000313" key="5">
    <source>
        <dbReference type="Proteomes" id="UP000627573"/>
    </source>
</evidence>
<protein>
    <submittedName>
        <fullName evidence="2">OsmC family protein</fullName>
    </submittedName>
</protein>
<dbReference type="InterPro" id="IPR003718">
    <property type="entry name" value="OsmC/Ohr_fam"/>
</dbReference>
<dbReference type="Pfam" id="PF02566">
    <property type="entry name" value="OsmC"/>
    <property type="match status" value="1"/>
</dbReference>
<name>A0A0C3A904_RHOER</name>
<evidence type="ECO:0000313" key="1">
    <source>
        <dbReference type="EMBL" id="KAB2583784.1"/>
    </source>
</evidence>
<proteinExistence type="predicted"/>
<reference evidence="1 4" key="1">
    <citation type="journal article" date="2017" name="Poromechanics V (2013)">
        <title>Genomic Characterization of the Arsenic-Tolerant Actinobacterium, &lt;i&gt;Rhodococcus erythropolis&lt;/i&gt; S43.</title>
        <authorList>
            <person name="Retamal-Morales G."/>
            <person name="Mehnert M."/>
            <person name="Schwabe R."/>
            <person name="Tischler D."/>
            <person name="Schloemann M."/>
            <person name="Levican G.J."/>
        </authorList>
    </citation>
    <scope>NUCLEOTIDE SEQUENCE [LARGE SCALE GENOMIC DNA]</scope>
    <source>
        <strain evidence="1 4">S43</strain>
    </source>
</reference>
<sequence>MAEQTPDNTATAPAHTELWVERTGTRLYTGKSSRGAEVLIGSESVPGVFTPGELLKIALAACTGMSSDFPISRRLGDNYDATVRVSGAADRENEVYPQLDEVLELDLSELDAEAQQRLITLVERSVDKVCTVGRTLKAGTKVTLSFDTEA</sequence>
<evidence type="ECO:0000313" key="2">
    <source>
        <dbReference type="EMBL" id="MBH5141508.1"/>
    </source>
</evidence>
<dbReference type="SUPFAM" id="SSF82784">
    <property type="entry name" value="OsmC-like"/>
    <property type="match status" value="1"/>
</dbReference>
<dbReference type="Gene3D" id="3.30.300.20">
    <property type="match status" value="1"/>
</dbReference>
<evidence type="ECO:0000313" key="4">
    <source>
        <dbReference type="Proteomes" id="UP000325576"/>
    </source>
</evidence>
<dbReference type="EMBL" id="MRBO01000504">
    <property type="protein sequence ID" value="KAB2583784.1"/>
    <property type="molecule type" value="Genomic_DNA"/>
</dbReference>
<dbReference type="Proteomes" id="UP001230933">
    <property type="component" value="Chromosome"/>
</dbReference>
<dbReference type="InterPro" id="IPR036102">
    <property type="entry name" value="OsmC/Ohrsf"/>
</dbReference>
<keyword evidence="5" id="KW-1185">Reference proteome</keyword>
<organism evidence="2 5">
    <name type="scientific">Rhodococcus erythropolis</name>
    <name type="common">Arthrobacter picolinophilus</name>
    <dbReference type="NCBI Taxonomy" id="1833"/>
    <lineage>
        <taxon>Bacteria</taxon>
        <taxon>Bacillati</taxon>
        <taxon>Actinomycetota</taxon>
        <taxon>Actinomycetes</taxon>
        <taxon>Mycobacteriales</taxon>
        <taxon>Nocardiaceae</taxon>
        <taxon>Rhodococcus</taxon>
        <taxon>Rhodococcus erythropolis group</taxon>
    </lineage>
</organism>
<dbReference type="OMA" id="TELWVER"/>
<dbReference type="AlphaFoldDB" id="A0A0C3A904"/>
<dbReference type="InterPro" id="IPR015946">
    <property type="entry name" value="KH_dom-like_a/b"/>
</dbReference>
<reference evidence="2 5" key="2">
    <citation type="submission" date="2020-12" db="EMBL/GenBank/DDBJ databases">
        <title>Draft genome sequence of furan degrading bacterial strain FUR100.</title>
        <authorList>
            <person name="Woiski C."/>
        </authorList>
    </citation>
    <scope>NUCLEOTIDE SEQUENCE [LARGE SCALE GENOMIC DNA]</scope>
    <source>
        <strain evidence="2 5">FUR100</strain>
    </source>
</reference>
<reference evidence="3" key="3">
    <citation type="submission" date="2023-08" db="EMBL/GenBank/DDBJ databases">
        <title>Isolation and Characterization of Rhodococcus erythropolis MGMM8.</title>
        <authorList>
            <person name="Diabankana R.G.C."/>
            <person name="Afordoanyi D.M."/>
            <person name="Validov S.Z."/>
        </authorList>
    </citation>
    <scope>NUCLEOTIDE SEQUENCE</scope>
    <source>
        <strain evidence="3">MGMM8</strain>
    </source>
</reference>
<dbReference type="Proteomes" id="UP000627573">
    <property type="component" value="Unassembled WGS sequence"/>
</dbReference>